<dbReference type="Gene3D" id="1.10.3910.10">
    <property type="entry name" value="SP0561-like"/>
    <property type="match status" value="1"/>
</dbReference>
<dbReference type="EMBL" id="QEHR01000003">
    <property type="protein sequence ID" value="PVW15836.1"/>
    <property type="molecule type" value="Genomic_DNA"/>
</dbReference>
<keyword evidence="7" id="KW-1185">Reference proteome</keyword>
<protein>
    <submittedName>
        <fullName evidence="6">Iron-sulfur cluster repair di-iron protein</fullName>
    </submittedName>
</protein>
<comment type="subcellular location">
    <subcellularLocation>
        <location evidence="1">Cytoplasm</location>
    </subcellularLocation>
</comment>
<dbReference type="Pfam" id="PF01814">
    <property type="entry name" value="Hemerythrin"/>
    <property type="match status" value="1"/>
</dbReference>
<keyword evidence="4" id="KW-0408">Iron</keyword>
<dbReference type="PANTHER" id="PTHR36438:SF1">
    <property type="entry name" value="IRON-SULFUR CLUSTER REPAIR PROTEIN YTFE"/>
    <property type="match status" value="1"/>
</dbReference>
<keyword evidence="2" id="KW-0963">Cytoplasm</keyword>
<dbReference type="Pfam" id="PF04405">
    <property type="entry name" value="ScdA_N"/>
    <property type="match status" value="1"/>
</dbReference>
<dbReference type="Proteomes" id="UP000245962">
    <property type="component" value="Unassembled WGS sequence"/>
</dbReference>
<organism evidence="6 7">
    <name type="scientific">Marixanthomonas spongiae</name>
    <dbReference type="NCBI Taxonomy" id="2174845"/>
    <lineage>
        <taxon>Bacteria</taxon>
        <taxon>Pseudomonadati</taxon>
        <taxon>Bacteroidota</taxon>
        <taxon>Flavobacteriia</taxon>
        <taxon>Flavobacteriales</taxon>
        <taxon>Flavobacteriaceae</taxon>
        <taxon>Marixanthomonas</taxon>
    </lineage>
</organism>
<accession>A0A2U0I3Z8</accession>
<dbReference type="PANTHER" id="PTHR36438">
    <property type="entry name" value="IRON-SULFUR CLUSTER REPAIR PROTEIN YTFE"/>
    <property type="match status" value="1"/>
</dbReference>
<dbReference type="AlphaFoldDB" id="A0A2U0I3Z8"/>
<dbReference type="GO" id="GO:0005737">
    <property type="term" value="C:cytoplasm"/>
    <property type="evidence" value="ECO:0007669"/>
    <property type="project" value="UniProtKB-SubCell"/>
</dbReference>
<sequence length="241" mass="28036">MENLTNKTIGQIVVEDYRTAQIFKNHKIDFCCQGNRSIEEAAKKRKLDAKLLLNEIMDMQQAKTEGTTDFSSWPLDLLADYIEKKHHRYVEEKIPILKQYLNKLCKVHGDKHPELFEINEHFIASAGDLAAHMKKEELILFPSVRKMVNAKRTNSSMEKPHFGTVQNPVQKMMDEHEVEGERFRQIDELSNGYTPPADACNTYRVTYALLQEFENDLHEHIHLENNILFPKAVELEKELNA</sequence>
<dbReference type="GO" id="GO:0046872">
    <property type="term" value="F:metal ion binding"/>
    <property type="evidence" value="ECO:0007669"/>
    <property type="project" value="UniProtKB-KW"/>
</dbReference>
<gene>
    <name evidence="6" type="primary">ric</name>
    <name evidence="6" type="ORF">DDV96_06100</name>
</gene>
<dbReference type="InterPro" id="IPR012312">
    <property type="entry name" value="Hemerythrin-like"/>
</dbReference>
<keyword evidence="3" id="KW-0479">Metal-binding</keyword>
<dbReference type="NCBIfam" id="TIGR03652">
    <property type="entry name" value="FeS_repair_RIC"/>
    <property type="match status" value="1"/>
</dbReference>
<dbReference type="RefSeq" id="WP_116693859.1">
    <property type="nucleotide sequence ID" value="NZ_QEHR01000003.1"/>
</dbReference>
<dbReference type="Gene3D" id="1.20.120.520">
    <property type="entry name" value="nmb1532 protein domain like"/>
    <property type="match status" value="1"/>
</dbReference>
<dbReference type="OrthoDB" id="9797132at2"/>
<evidence type="ECO:0000313" key="6">
    <source>
        <dbReference type="EMBL" id="PVW15836.1"/>
    </source>
</evidence>
<comment type="caution">
    <text evidence="6">The sequence shown here is derived from an EMBL/GenBank/DDBJ whole genome shotgun (WGS) entry which is preliminary data.</text>
</comment>
<evidence type="ECO:0000256" key="2">
    <source>
        <dbReference type="ARBA" id="ARBA00022490"/>
    </source>
</evidence>
<reference evidence="6 7" key="1">
    <citation type="submission" date="2018-04" db="EMBL/GenBank/DDBJ databases">
        <title>Marixanthomonas spongiae HN-E44 sp. nov., isolated from a marine sponge.</title>
        <authorList>
            <person name="Luo L."/>
            <person name="Zhuang L."/>
        </authorList>
    </citation>
    <scope>NUCLEOTIDE SEQUENCE [LARGE SCALE GENOMIC DNA]</scope>
    <source>
        <strain evidence="6 7">HN-E44</strain>
    </source>
</reference>
<evidence type="ECO:0000256" key="1">
    <source>
        <dbReference type="ARBA" id="ARBA00004496"/>
    </source>
</evidence>
<dbReference type="InterPro" id="IPR038062">
    <property type="entry name" value="ScdA-like_N_sf"/>
</dbReference>
<dbReference type="InterPro" id="IPR019903">
    <property type="entry name" value="RIC_family"/>
</dbReference>
<proteinExistence type="predicted"/>
<feature type="domain" description="Hemerythrin-like" evidence="5">
    <location>
        <begin position="84"/>
        <end position="232"/>
    </location>
</feature>
<evidence type="ECO:0000256" key="3">
    <source>
        <dbReference type="ARBA" id="ARBA00022723"/>
    </source>
</evidence>
<name>A0A2U0I3Z8_9FLAO</name>
<evidence type="ECO:0000313" key="7">
    <source>
        <dbReference type="Proteomes" id="UP000245962"/>
    </source>
</evidence>
<evidence type="ECO:0000259" key="5">
    <source>
        <dbReference type="Pfam" id="PF01814"/>
    </source>
</evidence>
<evidence type="ECO:0000256" key="4">
    <source>
        <dbReference type="ARBA" id="ARBA00023004"/>
    </source>
</evidence>